<dbReference type="EMBL" id="CP090893">
    <property type="protein sequence ID" value="ULU02760.1"/>
    <property type="molecule type" value="Genomic_DNA"/>
</dbReference>
<dbReference type="GO" id="GO:0000723">
    <property type="term" value="P:telomere maintenance"/>
    <property type="evidence" value="ECO:0007669"/>
    <property type="project" value="EnsemblMetazoa"/>
</dbReference>
<feature type="region of interest" description="Disordered" evidence="2">
    <location>
        <begin position="508"/>
        <end position="537"/>
    </location>
</feature>
<dbReference type="GO" id="GO:0000077">
    <property type="term" value="P:DNA damage checkpoint signaling"/>
    <property type="evidence" value="ECO:0007669"/>
    <property type="project" value="EnsemblMetazoa"/>
</dbReference>
<feature type="domain" description="Telomere length regulation protein conserved" evidence="3">
    <location>
        <begin position="569"/>
        <end position="675"/>
    </location>
</feature>
<evidence type="ECO:0000256" key="1">
    <source>
        <dbReference type="ARBA" id="ARBA00006133"/>
    </source>
</evidence>
<gene>
    <name evidence="4" type="ORF">L3Y34_002391</name>
</gene>
<dbReference type="AlphaFoldDB" id="A0AAE9DEL6"/>
<dbReference type="OMA" id="ASMVYVR"/>
<dbReference type="InterPro" id="IPR019337">
    <property type="entry name" value="Telomere_length_regulation_dom"/>
</dbReference>
<comment type="similarity">
    <text evidence="1">Belongs to the TEL2 family.</text>
</comment>
<reference evidence="4 5" key="1">
    <citation type="submission" date="2022-05" db="EMBL/GenBank/DDBJ databases">
        <title>Chromosome-level reference genomes for two strains of Caenorhabditis briggsae: an improved platform for comparative genomics.</title>
        <authorList>
            <person name="Stevens L."/>
            <person name="Andersen E.C."/>
        </authorList>
    </citation>
    <scope>NUCLEOTIDE SEQUENCE [LARGE SCALE GENOMIC DNA]</scope>
    <source>
        <strain evidence="4">QX1410_ONT</strain>
        <tissue evidence="4">Whole-organism</tissue>
    </source>
</reference>
<dbReference type="PANTHER" id="PTHR15830">
    <property type="entry name" value="TELOMERE LENGTH REGULATION PROTEIN TEL2 FAMILY MEMBER"/>
    <property type="match status" value="1"/>
</dbReference>
<protein>
    <recommendedName>
        <fullName evidence="3">Telomere length regulation protein conserved domain-containing protein</fullName>
    </recommendedName>
</protein>
<dbReference type="InterPro" id="IPR051970">
    <property type="entry name" value="TEL2_Regulation"/>
</dbReference>
<dbReference type="GO" id="GO:0009411">
    <property type="term" value="P:response to UV"/>
    <property type="evidence" value="ECO:0007669"/>
    <property type="project" value="EnsemblMetazoa"/>
</dbReference>
<name>A0AAE9DEL6_CAEBR</name>
<dbReference type="Proteomes" id="UP000827892">
    <property type="component" value="Chromosome III"/>
</dbReference>
<evidence type="ECO:0000259" key="3">
    <source>
        <dbReference type="Pfam" id="PF10193"/>
    </source>
</evidence>
<dbReference type="GO" id="GO:0010165">
    <property type="term" value="P:response to X-ray"/>
    <property type="evidence" value="ECO:0007669"/>
    <property type="project" value="EnsemblMetazoa"/>
</dbReference>
<evidence type="ECO:0000313" key="4">
    <source>
        <dbReference type="EMBL" id="ULU02760.1"/>
    </source>
</evidence>
<sequence length="895" mass="102223">MDLRYRLTNVTERAVLFQIAKDVVENPSKYHNAVREFVVSLDCFSKFLTDKEFYSILLPILDTQNPAESIIGISKSMATVTSPTSHANTFRDVMTVLQWLKYLVEKFMKSVIFDSLKVRQPDEDQYLLYQEFAKACINLPEKISNCEAKATTMEHIQFIQGVKDVLKATILDGIQQALITAHQQSSKTENLKIIAQLISAGRDMRINDKHHLLESLILWIGKIKEWDETWAKIMNILFLEPTELGVQVHESLLTSVFSCAKTDATLQRCIEAERLEGVLRRVVLVKLPFQRILTPRNIKILVNFVHRTCEESAVELLQTAIQLWSDANYTRQASETQERHLVRIILYSIYLVQKSPSLASRIQWNDLFILSMDGIHYRNNLMPTHIQSALYLTDVLCKMAQSQMPEMAPPSQNGNSEEVKSEGAWQEEMKAIMTDGWGEAKKTKYVAAAPEEESPEAHMEMEGEREDPVGNILMIPDDDSENEEASEDLVNDGVVEMEAPPRRRLHLFRPDPITGERPEPFLPYVPPPRPQLDSDDDEDFPTYKVPEAEKNLTKLETGEEPRRKVERVVYIQDAFEKLLEKERYEIFEEALYSLKELIEREAIGFADIAEKLFVRLINLQNLFGTKNFSETCDLCALLCIKHRPQIVPALVRLILSPGQGLQKQNHLLHLIHRAADELGTLDPGSENSMLQQEFIFEAITMEGLTQATRRGPEEIGPGLATTAHESLLKRTRRFGTRQKPAIGSVNQLSRNAKYMFYPLLVIPRGDNAGLFTKDSDLLAYIIMIASMVYVRCGVTEQTARMSTELIAYAAPHRFSENTKLRSASLAAYLNVLCTVPAGLLREIFPQEIRQEWMDWAEGIQRFKDSTELEFTMAHQMESILKARAQQYEEISVLNL</sequence>
<dbReference type="GO" id="GO:0005737">
    <property type="term" value="C:cytoplasm"/>
    <property type="evidence" value="ECO:0007669"/>
    <property type="project" value="EnsemblMetazoa"/>
</dbReference>
<accession>A0AAE9DEL6</accession>
<dbReference type="Gene3D" id="1.25.40.720">
    <property type="entry name" value="Telomere length regulation protein 2, C-terminal domain"/>
    <property type="match status" value="1"/>
</dbReference>
<evidence type="ECO:0000313" key="5">
    <source>
        <dbReference type="Proteomes" id="UP000827892"/>
    </source>
</evidence>
<dbReference type="Pfam" id="PF10193">
    <property type="entry name" value="Telomere_reg-2"/>
    <property type="match status" value="1"/>
</dbReference>
<proteinExistence type="inferred from homology"/>
<dbReference type="InterPro" id="IPR038528">
    <property type="entry name" value="TEL2_C_sf"/>
</dbReference>
<dbReference type="GO" id="GO:0008340">
    <property type="term" value="P:determination of adult lifespan"/>
    <property type="evidence" value="ECO:0007669"/>
    <property type="project" value="EnsemblMetazoa"/>
</dbReference>
<feature type="compositionally biased region" description="Pro residues" evidence="2">
    <location>
        <begin position="520"/>
        <end position="530"/>
    </location>
</feature>
<dbReference type="FunFam" id="1.25.40.720:FF:000011">
    <property type="entry name" value="Telomere length regulation protein clk-2"/>
    <property type="match status" value="1"/>
</dbReference>
<dbReference type="PANTHER" id="PTHR15830:SF10">
    <property type="entry name" value="TELOMERE LENGTH REGULATION PROTEIN TEL2 HOMOLOG"/>
    <property type="match status" value="1"/>
</dbReference>
<evidence type="ECO:0000256" key="2">
    <source>
        <dbReference type="SAM" id="MobiDB-lite"/>
    </source>
</evidence>
<organism evidence="4 5">
    <name type="scientific">Caenorhabditis briggsae</name>
    <dbReference type="NCBI Taxonomy" id="6238"/>
    <lineage>
        <taxon>Eukaryota</taxon>
        <taxon>Metazoa</taxon>
        <taxon>Ecdysozoa</taxon>
        <taxon>Nematoda</taxon>
        <taxon>Chromadorea</taxon>
        <taxon>Rhabditida</taxon>
        <taxon>Rhabditina</taxon>
        <taxon>Rhabditomorpha</taxon>
        <taxon>Rhabditoidea</taxon>
        <taxon>Rhabditidae</taxon>
        <taxon>Peloderinae</taxon>
        <taxon>Caenorhabditis</taxon>
    </lineage>
</organism>